<keyword evidence="4 8" id="KW-0812">Transmembrane</keyword>
<evidence type="ECO:0000313" key="9">
    <source>
        <dbReference type="EMBL" id="CAK9255228.1"/>
    </source>
</evidence>
<evidence type="ECO:0000256" key="5">
    <source>
        <dbReference type="ARBA" id="ARBA00022989"/>
    </source>
</evidence>
<feature type="transmembrane region" description="Helical" evidence="8">
    <location>
        <begin position="211"/>
        <end position="230"/>
    </location>
</feature>
<dbReference type="Pfam" id="PF02405">
    <property type="entry name" value="MlaE"/>
    <property type="match status" value="1"/>
</dbReference>
<sequence length="424" mass="45357">MATTSLLLQVCFQVFSDKTHHRRGLMSKTSSLIRCSRGRTLLSSVQVTDSSSFASLWILGRQQGSSSSSCTYPYFKRRRRSSGRVSVDSSSSSSRKPAGDTRRIGENNGEYWRATESTVTSAVGAKTVGPPSNEDGATIPVPPLPPPPASVVEEEEVQSKPFLANWKPPRYLWRALAAFIIAGQVIIRSIRGRVHVRNTLQQLELVGPRSLGVSLLTASFVGMVFTIQFVREFARLGLTRSVGGVLSLALARELSPVVTAIIMAGRVGSAFAAELGTMQVSEQTDTLRVLRTDPVDYLVTPRVIASCISLPILTVMCFSVAMAASVLLADSVYNVSSNIILESAARALQPWDLISTSIKSVVFGGIISIVSCTWGVTTLGGAKGVGESTTSAVVISLVCIFIADFILSWLFFQGAGDALKAAMG</sequence>
<feature type="region of interest" description="Disordered" evidence="7">
    <location>
        <begin position="83"/>
        <end position="111"/>
    </location>
</feature>
<keyword evidence="5 8" id="KW-1133">Transmembrane helix</keyword>
<feature type="transmembrane region" description="Helical" evidence="8">
    <location>
        <begin position="361"/>
        <end position="380"/>
    </location>
</feature>
<dbReference type="InterPro" id="IPR003453">
    <property type="entry name" value="ABC_MlaE_roteobac"/>
</dbReference>
<dbReference type="NCBIfam" id="TIGR00056">
    <property type="entry name" value="MlaE family lipid ABC transporter permease subunit"/>
    <property type="match status" value="1"/>
</dbReference>
<evidence type="ECO:0008006" key="11">
    <source>
        <dbReference type="Google" id="ProtNLM"/>
    </source>
</evidence>
<keyword evidence="6 8" id="KW-0472">Membrane</keyword>
<evidence type="ECO:0000256" key="4">
    <source>
        <dbReference type="ARBA" id="ARBA00022692"/>
    </source>
</evidence>
<evidence type="ECO:0000256" key="8">
    <source>
        <dbReference type="SAM" id="Phobius"/>
    </source>
</evidence>
<reference evidence="9 10" key="1">
    <citation type="submission" date="2024-02" db="EMBL/GenBank/DDBJ databases">
        <authorList>
            <consortium name="ELIXIR-Norway"/>
            <consortium name="Elixir Norway"/>
        </authorList>
    </citation>
    <scope>NUCLEOTIDE SEQUENCE [LARGE SCALE GENOMIC DNA]</scope>
</reference>
<proteinExistence type="inferred from homology"/>
<comment type="subcellular location">
    <subcellularLocation>
        <location evidence="1">Membrane</location>
        <topology evidence="1">Multi-pass membrane protein</topology>
    </subcellularLocation>
</comment>
<evidence type="ECO:0000313" key="10">
    <source>
        <dbReference type="Proteomes" id="UP001497444"/>
    </source>
</evidence>
<comment type="similarity">
    <text evidence="2">Belongs to the MlaE permease family.</text>
</comment>
<keyword evidence="10" id="KW-1185">Reference proteome</keyword>
<dbReference type="EMBL" id="OZ020096">
    <property type="protein sequence ID" value="CAK9255228.1"/>
    <property type="molecule type" value="Genomic_DNA"/>
</dbReference>
<feature type="region of interest" description="Disordered" evidence="7">
    <location>
        <begin position="124"/>
        <end position="144"/>
    </location>
</feature>
<keyword evidence="3" id="KW-0813">Transport</keyword>
<name>A0ABP0VLA5_9BRYO</name>
<evidence type="ECO:0000256" key="1">
    <source>
        <dbReference type="ARBA" id="ARBA00004141"/>
    </source>
</evidence>
<feature type="transmembrane region" description="Helical" evidence="8">
    <location>
        <begin position="171"/>
        <end position="190"/>
    </location>
</feature>
<dbReference type="InterPro" id="IPR030802">
    <property type="entry name" value="Permease_MalE"/>
</dbReference>
<accession>A0ABP0VLA5</accession>
<feature type="transmembrane region" description="Helical" evidence="8">
    <location>
        <begin position="392"/>
        <end position="412"/>
    </location>
</feature>
<protein>
    <recommendedName>
        <fullName evidence="11">Trigalactosyldiacylglycerol 1</fullName>
    </recommendedName>
</protein>
<feature type="compositionally biased region" description="Low complexity" evidence="7">
    <location>
        <begin position="83"/>
        <end position="95"/>
    </location>
</feature>
<gene>
    <name evidence="9" type="ORF">CSSPJE1EN1_LOCUS706</name>
</gene>
<organism evidence="9 10">
    <name type="scientific">Sphagnum jensenii</name>
    <dbReference type="NCBI Taxonomy" id="128206"/>
    <lineage>
        <taxon>Eukaryota</taxon>
        <taxon>Viridiplantae</taxon>
        <taxon>Streptophyta</taxon>
        <taxon>Embryophyta</taxon>
        <taxon>Bryophyta</taxon>
        <taxon>Sphagnophytina</taxon>
        <taxon>Sphagnopsida</taxon>
        <taxon>Sphagnales</taxon>
        <taxon>Sphagnaceae</taxon>
        <taxon>Sphagnum</taxon>
    </lineage>
</organism>
<dbReference type="Proteomes" id="UP001497444">
    <property type="component" value="Chromosome 1"/>
</dbReference>
<evidence type="ECO:0000256" key="7">
    <source>
        <dbReference type="SAM" id="MobiDB-lite"/>
    </source>
</evidence>
<dbReference type="PANTHER" id="PTHR30188:SF4">
    <property type="entry name" value="PROTEIN TRIGALACTOSYLDIACYLGLYCEROL 1, CHLOROPLASTIC"/>
    <property type="match status" value="1"/>
</dbReference>
<evidence type="ECO:0000256" key="3">
    <source>
        <dbReference type="ARBA" id="ARBA00022448"/>
    </source>
</evidence>
<evidence type="ECO:0000256" key="6">
    <source>
        <dbReference type="ARBA" id="ARBA00023136"/>
    </source>
</evidence>
<dbReference type="PANTHER" id="PTHR30188">
    <property type="entry name" value="ABC TRANSPORTER PERMEASE PROTEIN-RELATED"/>
    <property type="match status" value="1"/>
</dbReference>
<feature type="transmembrane region" description="Helical" evidence="8">
    <location>
        <begin position="303"/>
        <end position="329"/>
    </location>
</feature>
<evidence type="ECO:0000256" key="2">
    <source>
        <dbReference type="ARBA" id="ARBA00007556"/>
    </source>
</evidence>